<feature type="signal peptide" evidence="1">
    <location>
        <begin position="1"/>
        <end position="27"/>
    </location>
</feature>
<dbReference type="AlphaFoldDB" id="A0A0L0S8V2"/>
<sequence length="98" mass="9656">MPSTALTLLASALVLLACTPGPPGILALRVARRQVAPASGSAGVRTCVDGTLCVTMAPANIGASVDVTTATTAAGWTGIGIGEGMTNADCLIETREGM</sequence>
<reference evidence="2 3" key="1">
    <citation type="submission" date="2009-11" db="EMBL/GenBank/DDBJ databases">
        <title>Annotation of Allomyces macrogynus ATCC 38327.</title>
        <authorList>
            <consortium name="The Broad Institute Genome Sequencing Platform"/>
            <person name="Russ C."/>
            <person name="Cuomo C."/>
            <person name="Burger G."/>
            <person name="Gray M.W."/>
            <person name="Holland P.W.H."/>
            <person name="King N."/>
            <person name="Lang F.B.F."/>
            <person name="Roger A.J."/>
            <person name="Ruiz-Trillo I."/>
            <person name="Young S.K."/>
            <person name="Zeng Q."/>
            <person name="Gargeya S."/>
            <person name="Fitzgerald M."/>
            <person name="Haas B."/>
            <person name="Abouelleil A."/>
            <person name="Alvarado L."/>
            <person name="Arachchi H.M."/>
            <person name="Berlin A."/>
            <person name="Chapman S.B."/>
            <person name="Gearin G."/>
            <person name="Goldberg J."/>
            <person name="Griggs A."/>
            <person name="Gujja S."/>
            <person name="Hansen M."/>
            <person name="Heiman D."/>
            <person name="Howarth C."/>
            <person name="Larimer J."/>
            <person name="Lui A."/>
            <person name="MacDonald P.J.P."/>
            <person name="McCowen C."/>
            <person name="Montmayeur A."/>
            <person name="Murphy C."/>
            <person name="Neiman D."/>
            <person name="Pearson M."/>
            <person name="Priest M."/>
            <person name="Roberts A."/>
            <person name="Saif S."/>
            <person name="Shea T."/>
            <person name="Sisk P."/>
            <person name="Stolte C."/>
            <person name="Sykes S."/>
            <person name="Wortman J."/>
            <person name="Nusbaum C."/>
            <person name="Birren B."/>
        </authorList>
    </citation>
    <scope>NUCLEOTIDE SEQUENCE [LARGE SCALE GENOMIC DNA]</scope>
    <source>
        <strain evidence="2 3">ATCC 38327</strain>
    </source>
</reference>
<evidence type="ECO:0008006" key="4">
    <source>
        <dbReference type="Google" id="ProtNLM"/>
    </source>
</evidence>
<accession>A0A0L0S8V2</accession>
<evidence type="ECO:0000313" key="2">
    <source>
        <dbReference type="EMBL" id="KNE58856.1"/>
    </source>
</evidence>
<reference evidence="3" key="2">
    <citation type="submission" date="2009-11" db="EMBL/GenBank/DDBJ databases">
        <title>The Genome Sequence of Allomyces macrogynus strain ATCC 38327.</title>
        <authorList>
            <consortium name="The Broad Institute Genome Sequencing Platform"/>
            <person name="Russ C."/>
            <person name="Cuomo C."/>
            <person name="Shea T."/>
            <person name="Young S.K."/>
            <person name="Zeng Q."/>
            <person name="Koehrsen M."/>
            <person name="Haas B."/>
            <person name="Borodovsky M."/>
            <person name="Guigo R."/>
            <person name="Alvarado L."/>
            <person name="Berlin A."/>
            <person name="Borenstein D."/>
            <person name="Chen Z."/>
            <person name="Engels R."/>
            <person name="Freedman E."/>
            <person name="Gellesch M."/>
            <person name="Goldberg J."/>
            <person name="Griggs A."/>
            <person name="Gujja S."/>
            <person name="Heiman D."/>
            <person name="Hepburn T."/>
            <person name="Howarth C."/>
            <person name="Jen D."/>
            <person name="Larson L."/>
            <person name="Lewis B."/>
            <person name="Mehta T."/>
            <person name="Park D."/>
            <person name="Pearson M."/>
            <person name="Roberts A."/>
            <person name="Saif S."/>
            <person name="Shenoy N."/>
            <person name="Sisk P."/>
            <person name="Stolte C."/>
            <person name="Sykes S."/>
            <person name="Walk T."/>
            <person name="White J."/>
            <person name="Yandava C."/>
            <person name="Burger G."/>
            <person name="Gray M.W."/>
            <person name="Holland P.W.H."/>
            <person name="King N."/>
            <person name="Lang F.B.F."/>
            <person name="Roger A.J."/>
            <person name="Ruiz-Trillo I."/>
            <person name="Lander E."/>
            <person name="Nusbaum C."/>
        </authorList>
    </citation>
    <scope>NUCLEOTIDE SEQUENCE [LARGE SCALE GENOMIC DNA]</scope>
    <source>
        <strain evidence="3">ATCC 38327</strain>
    </source>
</reference>
<dbReference type="VEuPathDB" id="FungiDB:AMAG_18322"/>
<organism evidence="2 3">
    <name type="scientific">Allomyces macrogynus (strain ATCC 38327)</name>
    <name type="common">Allomyces javanicus var. macrogynus</name>
    <dbReference type="NCBI Taxonomy" id="578462"/>
    <lineage>
        <taxon>Eukaryota</taxon>
        <taxon>Fungi</taxon>
        <taxon>Fungi incertae sedis</taxon>
        <taxon>Blastocladiomycota</taxon>
        <taxon>Blastocladiomycetes</taxon>
        <taxon>Blastocladiales</taxon>
        <taxon>Blastocladiaceae</taxon>
        <taxon>Allomyces</taxon>
    </lineage>
</organism>
<feature type="chain" id="PRO_5005547903" description="DOMON domain-containing protein" evidence="1">
    <location>
        <begin position="28"/>
        <end position="98"/>
    </location>
</feature>
<evidence type="ECO:0000256" key="1">
    <source>
        <dbReference type="SAM" id="SignalP"/>
    </source>
</evidence>
<protein>
    <recommendedName>
        <fullName evidence="4">DOMON domain-containing protein</fullName>
    </recommendedName>
</protein>
<keyword evidence="1" id="KW-0732">Signal</keyword>
<proteinExistence type="predicted"/>
<keyword evidence="3" id="KW-1185">Reference proteome</keyword>
<name>A0A0L0S8V2_ALLM3</name>
<dbReference type="EMBL" id="GG745333">
    <property type="protein sequence ID" value="KNE58856.1"/>
    <property type="molecule type" value="Genomic_DNA"/>
</dbReference>
<dbReference type="Proteomes" id="UP000054350">
    <property type="component" value="Unassembled WGS sequence"/>
</dbReference>
<evidence type="ECO:0000313" key="3">
    <source>
        <dbReference type="Proteomes" id="UP000054350"/>
    </source>
</evidence>
<gene>
    <name evidence="2" type="ORF">AMAG_18322</name>
</gene>